<name>A0A183E7M4_9BILA</name>
<dbReference type="AlphaFoldDB" id="A0A183E7M4"/>
<reference evidence="1 2" key="2">
    <citation type="submission" date="2018-11" db="EMBL/GenBank/DDBJ databases">
        <authorList>
            <consortium name="Pathogen Informatics"/>
        </authorList>
    </citation>
    <scope>NUCLEOTIDE SEQUENCE [LARGE SCALE GENOMIC DNA]</scope>
</reference>
<organism evidence="3">
    <name type="scientific">Gongylonema pulchrum</name>
    <dbReference type="NCBI Taxonomy" id="637853"/>
    <lineage>
        <taxon>Eukaryota</taxon>
        <taxon>Metazoa</taxon>
        <taxon>Ecdysozoa</taxon>
        <taxon>Nematoda</taxon>
        <taxon>Chromadorea</taxon>
        <taxon>Rhabditida</taxon>
        <taxon>Spirurina</taxon>
        <taxon>Spiruromorpha</taxon>
        <taxon>Spiruroidea</taxon>
        <taxon>Gongylonematidae</taxon>
        <taxon>Gongylonema</taxon>
    </lineage>
</organism>
<reference evidence="3" key="1">
    <citation type="submission" date="2016-06" db="UniProtKB">
        <authorList>
            <consortium name="WormBaseParasite"/>
        </authorList>
    </citation>
    <scope>IDENTIFICATION</scope>
</reference>
<dbReference type="Proteomes" id="UP000271098">
    <property type="component" value="Unassembled WGS sequence"/>
</dbReference>
<dbReference type="EMBL" id="UYRT01084479">
    <property type="protein sequence ID" value="VDN28895.1"/>
    <property type="molecule type" value="Genomic_DNA"/>
</dbReference>
<accession>A0A183E7M4</accession>
<evidence type="ECO:0000313" key="3">
    <source>
        <dbReference type="WBParaSite" id="GPUH_0001698701-mRNA-1"/>
    </source>
</evidence>
<proteinExistence type="predicted"/>
<protein>
    <submittedName>
        <fullName evidence="3">Fructose-bisphosphate aldolase</fullName>
    </submittedName>
</protein>
<dbReference type="WBParaSite" id="GPUH_0001698701-mRNA-1">
    <property type="protein sequence ID" value="GPUH_0001698701-mRNA-1"/>
    <property type="gene ID" value="GPUH_0001698701"/>
</dbReference>
<evidence type="ECO:0000313" key="2">
    <source>
        <dbReference type="Proteomes" id="UP000271098"/>
    </source>
</evidence>
<sequence>MPECGKLVNGLLKSALNEYLTSSLKADSLLTTSEELQMLNFAIKGNVWATKGIEGTATDGDMYQAARTNHAAAETFAPQGTVTRVCWGMSNAGTRVNRKLLPIQK</sequence>
<gene>
    <name evidence="1" type="ORF">GPUH_LOCUS16965</name>
</gene>
<evidence type="ECO:0000313" key="1">
    <source>
        <dbReference type="EMBL" id="VDN28895.1"/>
    </source>
</evidence>
<keyword evidence="2" id="KW-1185">Reference proteome</keyword>